<accession>A0ABD3JP57</accession>
<dbReference type="EMBL" id="JBJKBG010000008">
    <property type="protein sequence ID" value="KAL3727147.1"/>
    <property type="molecule type" value="Genomic_DNA"/>
</dbReference>
<feature type="compositionally biased region" description="Polar residues" evidence="2">
    <location>
        <begin position="358"/>
        <end position="368"/>
    </location>
</feature>
<dbReference type="PANTHER" id="PTHR31286">
    <property type="entry name" value="GLYCINE-RICH CELL WALL STRUCTURAL PROTEIN 1.8-LIKE"/>
    <property type="match status" value="1"/>
</dbReference>
<dbReference type="PROSITE" id="PS50158">
    <property type="entry name" value="ZF_CCHC"/>
    <property type="match status" value="1"/>
</dbReference>
<comment type="caution">
    <text evidence="4">The sequence shown here is derived from an EMBL/GenBank/DDBJ whole genome shotgun (WGS) entry which is preliminary data.</text>
</comment>
<gene>
    <name evidence="4" type="ORF">ACJRO7_031969</name>
</gene>
<dbReference type="Proteomes" id="UP001634007">
    <property type="component" value="Unassembled WGS sequence"/>
</dbReference>
<dbReference type="AlphaFoldDB" id="A0ABD3JP57"/>
<dbReference type="InterPro" id="IPR025836">
    <property type="entry name" value="Zn_knuckle_CX2CX4HX4C"/>
</dbReference>
<dbReference type="PANTHER" id="PTHR31286:SF99">
    <property type="entry name" value="DUF4283 DOMAIN-CONTAINING PROTEIN"/>
    <property type="match status" value="1"/>
</dbReference>
<evidence type="ECO:0000256" key="2">
    <source>
        <dbReference type="SAM" id="MobiDB-lite"/>
    </source>
</evidence>
<dbReference type="Pfam" id="PF14392">
    <property type="entry name" value="zf-CCHC_4"/>
    <property type="match status" value="1"/>
</dbReference>
<dbReference type="InterPro" id="IPR036875">
    <property type="entry name" value="Znf_CCHC_sf"/>
</dbReference>
<keyword evidence="1" id="KW-0862">Zinc</keyword>
<name>A0ABD3JP57_EUCGL</name>
<dbReference type="InterPro" id="IPR040256">
    <property type="entry name" value="At4g02000-like"/>
</dbReference>
<dbReference type="InterPro" id="IPR025558">
    <property type="entry name" value="DUF4283"/>
</dbReference>
<protein>
    <recommendedName>
        <fullName evidence="3">CCHC-type domain-containing protein</fullName>
    </recommendedName>
</protein>
<keyword evidence="1" id="KW-0863">Zinc-finger</keyword>
<dbReference type="InterPro" id="IPR001878">
    <property type="entry name" value="Znf_CCHC"/>
</dbReference>
<keyword evidence="1" id="KW-0479">Metal-binding</keyword>
<feature type="domain" description="CCHC-type" evidence="3">
    <location>
        <begin position="212"/>
        <end position="227"/>
    </location>
</feature>
<evidence type="ECO:0000313" key="5">
    <source>
        <dbReference type="Proteomes" id="UP001634007"/>
    </source>
</evidence>
<feature type="compositionally biased region" description="Basic residues" evidence="2">
    <location>
        <begin position="369"/>
        <end position="384"/>
    </location>
</feature>
<keyword evidence="5" id="KW-1185">Reference proteome</keyword>
<sequence>MADQSSEETRLEALCRSLGNLWSTEDVIDIKEGISAEKLEECRLILFGKLYSRPNVNFQAFLNTMKLAWKTEHVSCTVLEPGFFSFSFKSEADKQKVLDSGPWSFSRNLLVLKQCDPDVPEMCYDFTHCPFWVHLYGLPFGRVTTDIVKDIAAKIGEVIDVKLEAKGNSTYKVGKARINLNVDSPLKTGVVINLGSKKLWIEFKYERLPHYCYFCGRIGHYATACKEIPNETTRLGEDLPGNFGSWLRAEVRELSPYGKVFYGKQAALIDDPDIVPESPLAATTNADQQVDNAEDQPILPLKSQYCMREATKQKTDSLAITIREGKATQKRNSRCLDEESMMIIYNEQSKEQDKEQQHQTAINLPQNRGKTKNTKLPTSKKAKRFSPYGAQSSKTPASDRLQLVEIPITEEEHSTHWALVASPNKPPENL</sequence>
<feature type="region of interest" description="Disordered" evidence="2">
    <location>
        <begin position="349"/>
        <end position="401"/>
    </location>
</feature>
<reference evidence="4 5" key="1">
    <citation type="submission" date="2024-11" db="EMBL/GenBank/DDBJ databases">
        <title>Chromosome-level genome assembly of Eucalyptus globulus Labill. provides insights into its genome evolution.</title>
        <authorList>
            <person name="Li X."/>
        </authorList>
    </citation>
    <scope>NUCLEOTIDE SEQUENCE [LARGE SCALE GENOMIC DNA]</scope>
    <source>
        <strain evidence="4">CL2024</strain>
        <tissue evidence="4">Fresh tender leaves</tissue>
    </source>
</reference>
<dbReference type="Pfam" id="PF14111">
    <property type="entry name" value="DUF4283"/>
    <property type="match status" value="1"/>
</dbReference>
<evidence type="ECO:0000259" key="3">
    <source>
        <dbReference type="PROSITE" id="PS50158"/>
    </source>
</evidence>
<dbReference type="GO" id="GO:0008270">
    <property type="term" value="F:zinc ion binding"/>
    <property type="evidence" value="ECO:0007669"/>
    <property type="project" value="UniProtKB-KW"/>
</dbReference>
<proteinExistence type="predicted"/>
<evidence type="ECO:0000256" key="1">
    <source>
        <dbReference type="PROSITE-ProRule" id="PRU00047"/>
    </source>
</evidence>
<dbReference type="SUPFAM" id="SSF57756">
    <property type="entry name" value="Retrovirus zinc finger-like domains"/>
    <property type="match status" value="1"/>
</dbReference>
<evidence type="ECO:0000313" key="4">
    <source>
        <dbReference type="EMBL" id="KAL3727147.1"/>
    </source>
</evidence>
<organism evidence="4 5">
    <name type="scientific">Eucalyptus globulus</name>
    <name type="common">Tasmanian blue gum</name>
    <dbReference type="NCBI Taxonomy" id="34317"/>
    <lineage>
        <taxon>Eukaryota</taxon>
        <taxon>Viridiplantae</taxon>
        <taxon>Streptophyta</taxon>
        <taxon>Embryophyta</taxon>
        <taxon>Tracheophyta</taxon>
        <taxon>Spermatophyta</taxon>
        <taxon>Magnoliopsida</taxon>
        <taxon>eudicotyledons</taxon>
        <taxon>Gunneridae</taxon>
        <taxon>Pentapetalae</taxon>
        <taxon>rosids</taxon>
        <taxon>malvids</taxon>
        <taxon>Myrtales</taxon>
        <taxon>Myrtaceae</taxon>
        <taxon>Myrtoideae</taxon>
        <taxon>Eucalypteae</taxon>
        <taxon>Eucalyptus</taxon>
    </lineage>
</organism>